<dbReference type="AlphaFoldDB" id="A0A370GHZ5"/>
<dbReference type="GO" id="GO:0016020">
    <property type="term" value="C:membrane"/>
    <property type="evidence" value="ECO:0007669"/>
    <property type="project" value="UniProtKB-SubCell"/>
</dbReference>
<feature type="transmembrane region" description="Helical" evidence="5">
    <location>
        <begin position="346"/>
        <end position="367"/>
    </location>
</feature>
<proteinExistence type="predicted"/>
<dbReference type="InterPro" id="IPR002293">
    <property type="entry name" value="AA/rel_permease1"/>
</dbReference>
<feature type="transmembrane region" description="Helical" evidence="5">
    <location>
        <begin position="373"/>
        <end position="395"/>
    </location>
</feature>
<evidence type="ECO:0000313" key="6">
    <source>
        <dbReference type="EMBL" id="RDI43271.1"/>
    </source>
</evidence>
<dbReference type="OrthoDB" id="9759676at2"/>
<feature type="transmembrane region" description="Helical" evidence="5">
    <location>
        <begin position="171"/>
        <end position="191"/>
    </location>
</feature>
<sequence length="606" mass="64508">MHAPPTGVIRDRRLRRHHRGDAYRLTAVGGLAALALDALSSVAYGPEAIVAVLVTAGADAVGYTVPVTIALTILLLVLVTSYRQVIAVFPDGGGSYAVARRELGRPASLLAAAALVVDYVLTVAVSLAAGAAALGSMFPLIADHLLVTALIALAVLTALNLAGIAESAKALLGPAVLFLVVVGAIIVVGLLRDAPVATIGTSLTFHELPGVIGPLLLLKAFAAGGSSLTGVEATANGVPEFRTPAVRRAQHTEMALGLLLGAMLLGIAAVVATHRVVPREGVTLLAQLAAAAFGTGVLFYVANLAIAGALGLAANTSFGGLPVLLSRLAHDHRMPHLFALRAERPVYRFGVATLGVLAALVLLLVDARVDRLLPLYAIGVFIGFTISQVGLVRHWRDSHGRWWRAKLWLNGFGALLSAGAAVVFLFDRFAEGAWLLLFLVPGLMLLFDRTEHYYRQVAAELGMGTKIPAPRRDPTRHTVVVVPVVAVSDLTRRALDAALSLGEQVHPIAVDIDAEITRRLVEHWEDWDPGLELRVLPSPHCGMVEPIVEYARTLTSTERQVLVLLPRLEPRRRRYRILHNQRAPIIAEALDRHTDAIAATITLHLD</sequence>
<evidence type="ECO:0000256" key="5">
    <source>
        <dbReference type="SAM" id="Phobius"/>
    </source>
</evidence>
<feature type="transmembrane region" description="Helical" evidence="5">
    <location>
        <begin position="49"/>
        <end position="79"/>
    </location>
</feature>
<evidence type="ECO:0000256" key="1">
    <source>
        <dbReference type="ARBA" id="ARBA00004141"/>
    </source>
</evidence>
<evidence type="ECO:0000256" key="4">
    <source>
        <dbReference type="ARBA" id="ARBA00023136"/>
    </source>
</evidence>
<dbReference type="Gene3D" id="1.20.1740.10">
    <property type="entry name" value="Amino acid/polyamine transporter I"/>
    <property type="match status" value="1"/>
</dbReference>
<accession>A0A370GHZ5</accession>
<feature type="transmembrane region" description="Helical" evidence="5">
    <location>
        <begin position="256"/>
        <end position="277"/>
    </location>
</feature>
<feature type="transmembrane region" description="Helical" evidence="5">
    <location>
        <begin position="407"/>
        <end position="426"/>
    </location>
</feature>
<gene>
    <name evidence="6" type="ORF">DFR68_12233</name>
</gene>
<keyword evidence="2 5" id="KW-0812">Transmembrane</keyword>
<dbReference type="PANTHER" id="PTHR47704:SF1">
    <property type="entry name" value="POTASSIUM TRANSPORTER KIMA"/>
    <property type="match status" value="1"/>
</dbReference>
<evidence type="ECO:0000313" key="7">
    <source>
        <dbReference type="Proteomes" id="UP000255355"/>
    </source>
</evidence>
<keyword evidence="3 5" id="KW-1133">Transmembrane helix</keyword>
<keyword evidence="7" id="KW-1185">Reference proteome</keyword>
<feature type="transmembrane region" description="Helical" evidence="5">
    <location>
        <begin position="297"/>
        <end position="325"/>
    </location>
</feature>
<dbReference type="Pfam" id="PF13520">
    <property type="entry name" value="AA_permease_2"/>
    <property type="match status" value="1"/>
</dbReference>
<feature type="transmembrane region" description="Helical" evidence="5">
    <location>
        <begin position="22"/>
        <end position="43"/>
    </location>
</feature>
<feature type="transmembrane region" description="Helical" evidence="5">
    <location>
        <begin position="145"/>
        <end position="164"/>
    </location>
</feature>
<organism evidence="6 7">
    <name type="scientific">Nocardia mexicana</name>
    <dbReference type="NCBI Taxonomy" id="279262"/>
    <lineage>
        <taxon>Bacteria</taxon>
        <taxon>Bacillati</taxon>
        <taxon>Actinomycetota</taxon>
        <taxon>Actinomycetes</taxon>
        <taxon>Mycobacteriales</taxon>
        <taxon>Nocardiaceae</taxon>
        <taxon>Nocardia</taxon>
    </lineage>
</organism>
<feature type="transmembrane region" description="Helical" evidence="5">
    <location>
        <begin position="109"/>
        <end position="133"/>
    </location>
</feature>
<dbReference type="PANTHER" id="PTHR47704">
    <property type="entry name" value="POTASSIUM TRANSPORTER KIMA"/>
    <property type="match status" value="1"/>
</dbReference>
<comment type="subcellular location">
    <subcellularLocation>
        <location evidence="1">Membrane</location>
        <topology evidence="1">Multi-pass membrane protein</topology>
    </subcellularLocation>
</comment>
<keyword evidence="4 5" id="KW-0472">Membrane</keyword>
<protein>
    <submittedName>
        <fullName evidence="6">Amino acid/polyamine/organocation transporter (APC superfamily)</fullName>
    </submittedName>
</protein>
<name>A0A370GHZ5_9NOCA</name>
<feature type="transmembrane region" description="Helical" evidence="5">
    <location>
        <begin position="432"/>
        <end position="447"/>
    </location>
</feature>
<evidence type="ECO:0000256" key="3">
    <source>
        <dbReference type="ARBA" id="ARBA00022989"/>
    </source>
</evidence>
<comment type="caution">
    <text evidence="6">The sequence shown here is derived from an EMBL/GenBank/DDBJ whole genome shotgun (WGS) entry which is preliminary data.</text>
</comment>
<evidence type="ECO:0000256" key="2">
    <source>
        <dbReference type="ARBA" id="ARBA00022692"/>
    </source>
</evidence>
<feature type="transmembrane region" description="Helical" evidence="5">
    <location>
        <begin position="211"/>
        <end position="235"/>
    </location>
</feature>
<dbReference type="GO" id="GO:0022857">
    <property type="term" value="F:transmembrane transporter activity"/>
    <property type="evidence" value="ECO:0007669"/>
    <property type="project" value="InterPro"/>
</dbReference>
<dbReference type="STRING" id="1210089.GCA_001613165_06137"/>
<dbReference type="EMBL" id="QQAZ01000022">
    <property type="protein sequence ID" value="RDI43271.1"/>
    <property type="molecule type" value="Genomic_DNA"/>
</dbReference>
<dbReference type="Proteomes" id="UP000255355">
    <property type="component" value="Unassembled WGS sequence"/>
</dbReference>
<dbReference type="InterPro" id="IPR053153">
    <property type="entry name" value="APC_K+_Transporter"/>
</dbReference>
<reference evidence="6 7" key="1">
    <citation type="submission" date="2018-07" db="EMBL/GenBank/DDBJ databases">
        <title>Genomic Encyclopedia of Type Strains, Phase IV (KMG-IV): sequencing the most valuable type-strain genomes for metagenomic binning, comparative biology and taxonomic classification.</title>
        <authorList>
            <person name="Goeker M."/>
        </authorList>
    </citation>
    <scope>NUCLEOTIDE SEQUENCE [LARGE SCALE GENOMIC DNA]</scope>
    <source>
        <strain evidence="6 7">DSM 44952</strain>
    </source>
</reference>